<reference evidence="3" key="1">
    <citation type="journal article" date="2016" name="Front. Microbiol.">
        <title>Molecular Keys to the Janthinobacterium and Duganella spp. Interaction with the Plant Pathogen Fusarium graminearum.</title>
        <authorList>
            <person name="Haack F.S."/>
            <person name="Poehlein A."/>
            <person name="Kroger C."/>
            <person name="Voigt C.A."/>
            <person name="Piepenbring M."/>
            <person name="Bode H.B."/>
            <person name="Daniel R."/>
            <person name="Schafer W."/>
            <person name="Streit W.R."/>
        </authorList>
    </citation>
    <scope>NUCLEOTIDE SEQUENCE [LARGE SCALE GENOMIC DNA]</scope>
    <source>
        <strain evidence="3">T54</strain>
    </source>
</reference>
<evidence type="ECO:0000313" key="3">
    <source>
        <dbReference type="Proteomes" id="UP000175989"/>
    </source>
</evidence>
<dbReference type="EMBL" id="LROM01000054">
    <property type="protein sequence ID" value="OFA07875.1"/>
    <property type="molecule type" value="Genomic_DNA"/>
</dbReference>
<dbReference type="AlphaFoldDB" id="A0A1E7X5C4"/>
<keyword evidence="3" id="KW-1185">Reference proteome</keyword>
<gene>
    <name evidence="2" type="ORF">DUPY_09890</name>
</gene>
<name>A0A1E7X5C4_9BURK</name>
<accession>A0A1E7X5C4</accession>
<organism evidence="2 3">
    <name type="scientific">Duganella phyllosphaerae</name>
    <dbReference type="NCBI Taxonomy" id="762836"/>
    <lineage>
        <taxon>Bacteria</taxon>
        <taxon>Pseudomonadati</taxon>
        <taxon>Pseudomonadota</taxon>
        <taxon>Betaproteobacteria</taxon>
        <taxon>Burkholderiales</taxon>
        <taxon>Oxalobacteraceae</taxon>
        <taxon>Telluria group</taxon>
        <taxon>Duganella</taxon>
    </lineage>
</organism>
<sequence length="63" mass="7203">MTVRLTSRAIFLLTLPPLPWAGNAIVGRLVHHMVPQVLLNLLRWTIAGLILLFRIFTTARRSR</sequence>
<evidence type="ECO:0000313" key="2">
    <source>
        <dbReference type="EMBL" id="OFA07875.1"/>
    </source>
</evidence>
<feature type="transmembrane region" description="Helical" evidence="1">
    <location>
        <begin position="37"/>
        <end position="56"/>
    </location>
</feature>
<keyword evidence="1" id="KW-0812">Transmembrane</keyword>
<dbReference type="Proteomes" id="UP000175989">
    <property type="component" value="Unassembled WGS sequence"/>
</dbReference>
<keyword evidence="1" id="KW-0472">Membrane</keyword>
<proteinExistence type="predicted"/>
<evidence type="ECO:0000256" key="1">
    <source>
        <dbReference type="SAM" id="Phobius"/>
    </source>
</evidence>
<comment type="caution">
    <text evidence="2">The sequence shown here is derived from an EMBL/GenBank/DDBJ whole genome shotgun (WGS) entry which is preliminary data.</text>
</comment>
<keyword evidence="1" id="KW-1133">Transmembrane helix</keyword>
<protein>
    <submittedName>
        <fullName evidence="2">Uncharacterized protein</fullName>
    </submittedName>
</protein>